<dbReference type="SUPFAM" id="SSF57184">
    <property type="entry name" value="Growth factor receptor domain"/>
    <property type="match status" value="1"/>
</dbReference>
<dbReference type="PROSITE" id="PS00010">
    <property type="entry name" value="ASX_HYDROXYL"/>
    <property type="match status" value="2"/>
</dbReference>
<reference evidence="11" key="1">
    <citation type="journal article" date="2023" name="Mol. Biol. Evol.">
        <title>Third-Generation Sequencing Reveals the Adaptive Role of the Epigenome in Three Deep-Sea Polychaetes.</title>
        <authorList>
            <person name="Perez M."/>
            <person name="Aroh O."/>
            <person name="Sun Y."/>
            <person name="Lan Y."/>
            <person name="Juniper S.K."/>
            <person name="Young C.R."/>
            <person name="Angers B."/>
            <person name="Qian P.Y."/>
        </authorList>
    </citation>
    <scope>NUCLEOTIDE SEQUENCE</scope>
    <source>
        <strain evidence="11">P08H-3</strain>
    </source>
</reference>
<keyword evidence="12" id="KW-1185">Reference proteome</keyword>
<organism evidence="11 12">
    <name type="scientific">Paralvinella palmiformis</name>
    <dbReference type="NCBI Taxonomy" id="53620"/>
    <lineage>
        <taxon>Eukaryota</taxon>
        <taxon>Metazoa</taxon>
        <taxon>Spiralia</taxon>
        <taxon>Lophotrochozoa</taxon>
        <taxon>Annelida</taxon>
        <taxon>Polychaeta</taxon>
        <taxon>Sedentaria</taxon>
        <taxon>Canalipalpata</taxon>
        <taxon>Terebellida</taxon>
        <taxon>Terebelliformia</taxon>
        <taxon>Alvinellidae</taxon>
        <taxon>Paralvinella</taxon>
    </lineage>
</organism>
<evidence type="ECO:0000256" key="4">
    <source>
        <dbReference type="ARBA" id="ARBA00022729"/>
    </source>
</evidence>
<sequence length="186" mass="20364">METVEKHFQLDLIPGDLIYLITIFCHDINECLDDKMNECHQNATCYNNLGGYSCVCNHGYRDINECSHSDYNDCHEYANCTNTVGSYQCNCLDGYTGNGTVCKGSYLCSCLPGYTGDGRIDGEGCQDIDECKIVIPPVCGTNSNCTNIDGSYVCNCSSTDYYSPANDGKDCIGKFVCVCVCVCVYA</sequence>
<dbReference type="InterPro" id="IPR001881">
    <property type="entry name" value="EGF-like_Ca-bd_dom"/>
</dbReference>
<dbReference type="AlphaFoldDB" id="A0AAD9J409"/>
<dbReference type="Pfam" id="PF07645">
    <property type="entry name" value="EGF_CA"/>
    <property type="match status" value="1"/>
</dbReference>
<dbReference type="SMART" id="SM00179">
    <property type="entry name" value="EGF_CA"/>
    <property type="match status" value="3"/>
</dbReference>
<evidence type="ECO:0000259" key="10">
    <source>
        <dbReference type="PROSITE" id="PS50026"/>
    </source>
</evidence>
<evidence type="ECO:0000256" key="3">
    <source>
        <dbReference type="ARBA" id="ARBA00022536"/>
    </source>
</evidence>
<evidence type="ECO:0000256" key="9">
    <source>
        <dbReference type="PROSITE-ProRule" id="PRU00076"/>
    </source>
</evidence>
<dbReference type="Pfam" id="PF12662">
    <property type="entry name" value="cEGF"/>
    <property type="match status" value="1"/>
</dbReference>
<protein>
    <recommendedName>
        <fullName evidence="10">EGF-like domain-containing protein</fullName>
    </recommendedName>
</protein>
<comment type="caution">
    <text evidence="11">The sequence shown here is derived from an EMBL/GenBank/DDBJ whole genome shotgun (WGS) entry which is preliminary data.</text>
</comment>
<dbReference type="Pfam" id="PF12947">
    <property type="entry name" value="EGF_3"/>
    <property type="match status" value="1"/>
</dbReference>
<keyword evidence="5" id="KW-0677">Repeat</keyword>
<evidence type="ECO:0000256" key="5">
    <source>
        <dbReference type="ARBA" id="ARBA00022737"/>
    </source>
</evidence>
<dbReference type="CDD" id="cd00054">
    <property type="entry name" value="EGF_CA"/>
    <property type="match status" value="2"/>
</dbReference>
<evidence type="ECO:0000256" key="8">
    <source>
        <dbReference type="ARBA" id="ARBA00023180"/>
    </source>
</evidence>
<proteinExistence type="predicted"/>
<dbReference type="InterPro" id="IPR018097">
    <property type="entry name" value="EGF_Ca-bd_CS"/>
</dbReference>
<dbReference type="PROSITE" id="PS50026">
    <property type="entry name" value="EGF_3"/>
    <property type="match status" value="2"/>
</dbReference>
<evidence type="ECO:0000313" key="11">
    <source>
        <dbReference type="EMBL" id="KAK2145708.1"/>
    </source>
</evidence>
<dbReference type="EMBL" id="JAODUP010000662">
    <property type="protein sequence ID" value="KAK2145708.1"/>
    <property type="molecule type" value="Genomic_DNA"/>
</dbReference>
<keyword evidence="7" id="KW-1015">Disulfide bond</keyword>
<dbReference type="Gene3D" id="2.10.25.10">
    <property type="entry name" value="Laminin"/>
    <property type="match status" value="4"/>
</dbReference>
<keyword evidence="3 9" id="KW-0245">EGF-like domain</keyword>
<evidence type="ECO:0000256" key="1">
    <source>
        <dbReference type="ARBA" id="ARBA00004613"/>
    </source>
</evidence>
<comment type="subcellular location">
    <subcellularLocation>
        <location evidence="1">Secreted</location>
    </subcellularLocation>
</comment>
<name>A0AAD9J409_9ANNE</name>
<dbReference type="InterPro" id="IPR049883">
    <property type="entry name" value="NOTCH1_EGF-like"/>
</dbReference>
<dbReference type="FunFam" id="2.10.25.10:FF:000038">
    <property type="entry name" value="Fibrillin 2"/>
    <property type="match status" value="2"/>
</dbReference>
<evidence type="ECO:0000256" key="2">
    <source>
        <dbReference type="ARBA" id="ARBA00022525"/>
    </source>
</evidence>
<comment type="caution">
    <text evidence="9">Lacks conserved residue(s) required for the propagation of feature annotation.</text>
</comment>
<dbReference type="GO" id="GO:0005509">
    <property type="term" value="F:calcium ion binding"/>
    <property type="evidence" value="ECO:0007669"/>
    <property type="project" value="InterPro"/>
</dbReference>
<dbReference type="InterPro" id="IPR009030">
    <property type="entry name" value="Growth_fac_rcpt_cys_sf"/>
</dbReference>
<accession>A0AAD9J409</accession>
<dbReference type="InterPro" id="IPR024731">
    <property type="entry name" value="NELL2-like_EGF"/>
</dbReference>
<dbReference type="PANTHER" id="PTHR24039:SF57">
    <property type="entry name" value="FIBROPELLIN-2"/>
    <property type="match status" value="1"/>
</dbReference>
<evidence type="ECO:0000256" key="6">
    <source>
        <dbReference type="ARBA" id="ARBA00022837"/>
    </source>
</evidence>
<dbReference type="PANTHER" id="PTHR24039">
    <property type="entry name" value="FIBRILLIN-RELATED"/>
    <property type="match status" value="1"/>
</dbReference>
<feature type="domain" description="EGF-like" evidence="10">
    <location>
        <begin position="62"/>
        <end position="103"/>
    </location>
</feature>
<dbReference type="InterPro" id="IPR000152">
    <property type="entry name" value="EGF-type_Asp/Asn_hydroxyl_site"/>
</dbReference>
<dbReference type="SMART" id="SM00181">
    <property type="entry name" value="EGF"/>
    <property type="match status" value="3"/>
</dbReference>
<gene>
    <name evidence="11" type="ORF">LSH36_662g04043</name>
</gene>
<evidence type="ECO:0000256" key="7">
    <source>
        <dbReference type="ARBA" id="ARBA00023157"/>
    </source>
</evidence>
<dbReference type="GO" id="GO:0005576">
    <property type="term" value="C:extracellular region"/>
    <property type="evidence" value="ECO:0007669"/>
    <property type="project" value="UniProtKB-SubCell"/>
</dbReference>
<dbReference type="PROSITE" id="PS01186">
    <property type="entry name" value="EGF_2"/>
    <property type="match status" value="1"/>
</dbReference>
<dbReference type="PROSITE" id="PS01187">
    <property type="entry name" value="EGF_CA"/>
    <property type="match status" value="1"/>
</dbReference>
<dbReference type="Proteomes" id="UP001208570">
    <property type="component" value="Unassembled WGS sequence"/>
</dbReference>
<feature type="domain" description="EGF-like" evidence="10">
    <location>
        <begin position="127"/>
        <end position="172"/>
    </location>
</feature>
<evidence type="ECO:0000313" key="12">
    <source>
        <dbReference type="Proteomes" id="UP001208570"/>
    </source>
</evidence>
<keyword evidence="4" id="KW-0732">Signal</keyword>
<keyword evidence="8" id="KW-0325">Glycoprotein</keyword>
<dbReference type="InterPro" id="IPR000742">
    <property type="entry name" value="EGF"/>
</dbReference>
<dbReference type="InterPro" id="IPR026823">
    <property type="entry name" value="cEGF"/>
</dbReference>
<keyword evidence="6" id="KW-0106">Calcium</keyword>
<keyword evidence="2" id="KW-0964">Secreted</keyword>